<dbReference type="Gene3D" id="2.60.40.3630">
    <property type="match status" value="1"/>
</dbReference>
<dbReference type="STRING" id="545694.TREPR_0047"/>
<keyword evidence="4" id="KW-1185">Reference proteome</keyword>
<dbReference type="AlphaFoldDB" id="F5YNE1"/>
<evidence type="ECO:0000313" key="4">
    <source>
        <dbReference type="Proteomes" id="UP000009223"/>
    </source>
</evidence>
<reference evidence="3 4" key="2">
    <citation type="journal article" date="2011" name="ISME J.">
        <title>RNA-seq reveals cooperative metabolic interactions between two termite-gut spirochete species in co-culture.</title>
        <authorList>
            <person name="Rosenthal A.Z."/>
            <person name="Matson E.G."/>
            <person name="Eldar A."/>
            <person name="Leadbetter J.R."/>
        </authorList>
    </citation>
    <scope>NUCLEOTIDE SEQUENCE [LARGE SCALE GENOMIC DNA]</scope>
    <source>
        <strain evidence="4">ATCC BAA-887 / DSM 12427 / ZAS-2</strain>
    </source>
</reference>
<dbReference type="eggNOG" id="COG2755">
    <property type="taxonomic scope" value="Bacteria"/>
</dbReference>
<evidence type="ECO:0008006" key="5">
    <source>
        <dbReference type="Google" id="ProtNLM"/>
    </source>
</evidence>
<proteinExistence type="predicted"/>
<dbReference type="HOGENOM" id="CLU_308151_0_0_12"/>
<dbReference type="Pfam" id="PF18998">
    <property type="entry name" value="Flg_new_2"/>
    <property type="match status" value="3"/>
</dbReference>
<dbReference type="Pfam" id="PF07523">
    <property type="entry name" value="Big_3"/>
    <property type="match status" value="1"/>
</dbReference>
<organism evidence="3 4">
    <name type="scientific">Treponema primitia (strain ATCC BAA-887 / DSM 12427 / ZAS-2)</name>
    <dbReference type="NCBI Taxonomy" id="545694"/>
    <lineage>
        <taxon>Bacteria</taxon>
        <taxon>Pseudomonadati</taxon>
        <taxon>Spirochaetota</taxon>
        <taxon>Spirochaetia</taxon>
        <taxon>Spirochaetales</taxon>
        <taxon>Treponemataceae</taxon>
        <taxon>Treponema</taxon>
    </lineage>
</organism>
<feature type="domain" description="Ig-like" evidence="1">
    <location>
        <begin position="792"/>
        <end position="858"/>
    </location>
</feature>
<accession>F5YNE1</accession>
<dbReference type="InterPro" id="IPR044060">
    <property type="entry name" value="Bacterial_rp_domain"/>
</dbReference>
<dbReference type="InterPro" id="IPR013783">
    <property type="entry name" value="Ig-like_fold"/>
</dbReference>
<gene>
    <name evidence="3" type="ordered locus">TREPR_0047</name>
</gene>
<feature type="domain" description="Bacterial repeat" evidence="2">
    <location>
        <begin position="536"/>
        <end position="612"/>
    </location>
</feature>
<name>F5YNE1_TREPZ</name>
<sequence length="958" mass="102976">MAFLVASCDLFMNKPERNIRDDIKTTVEIANAPIISVTVEAVPAAAGRTNPEGAHTEKQRVPFTVSFIISDEYSFITWQAWQQVNGVETLLSGDQVQFSATGNENFETQVTIINTGSAISVRPLVIARPRMVFNNLPGGEYPRTVTNYPVRIWFAEPLSRESLLDPANSINYKNISVTGKGRFGADPEIDLKGYFNLGLNDDGTLLTLKVNTDKGYIGLPGNTNVTITLETGILTGGEHGVSLLNPVVLHYGVGDKPDRDPPVVEILRGFFQSGGSDKMIDDGDSFRFVYDGSYTFSVEAPTRLAPLDANGKATAIYLVFKAYDELGEIQGVTVSENRIYDLEGGNPVYETDTENVTVYQDYDQFHESLPLDQMATYQSLLSPGESPPLVVRHVIKSAEDGILDLIILPEDSVGNRADPMAAYEPFQAPQRIRVALDFPPDPVKSLTGEYKEPNLEISWANPQAKDLAEIRLSYRNNSAGTPEETIVLPPVSVDYPIGVVKGNNYTIRLTAVDHGDKESSPEEITMTASAPPVATYRIRATASAGGRVSANPIRSAEGGLVTLTATPDRGYRFRGGSLSAKLAEDGASIPLSGNTFTMPAGDVEVSAGFEADEYAITGFNANGGTISAVPAGTRITAGKTVTLTVTPDPGNVLKTLAVKRTDTNGAVMVSGYNNVYTFTMPAGNVELSALFEPLPSNAYLINMAPWINGGFISSPLNYGIAGSLITLTVKPVSGFQIKPNARPTVTRTDTNVKLPVYGATGATAYTFTMPAAAVELSAEFEGLPITIQSPPNKTAFNLGHTLTEADLEGLVVAAVNTNGSSQPLPIALNNISGFNSNVSGVQTLTVTVNGKTASFTVTIRDQGNISIDLDDPNLGLPKDIVISKTSAAPNPKTVTVSVYGTYTAYNWYVNNTEISDSKDRPILILDASKYPLGRNYLRVEVRKGNVYYSREIDFKVEG</sequence>
<feature type="domain" description="Bacterial repeat" evidence="2">
    <location>
        <begin position="615"/>
        <end position="693"/>
    </location>
</feature>
<dbReference type="Gene3D" id="2.60.40.10">
    <property type="entry name" value="Immunoglobulins"/>
    <property type="match status" value="1"/>
</dbReference>
<feature type="domain" description="Bacterial repeat" evidence="2">
    <location>
        <begin position="709"/>
        <end position="781"/>
    </location>
</feature>
<dbReference type="KEGG" id="tpi:TREPR_0047"/>
<dbReference type="EMBL" id="CP001843">
    <property type="protein sequence ID" value="AEF84452.1"/>
    <property type="molecule type" value="Genomic_DNA"/>
</dbReference>
<protein>
    <recommendedName>
        <fullName evidence="5">Fibronectin type III domain protein</fullName>
    </recommendedName>
</protein>
<evidence type="ECO:0000313" key="3">
    <source>
        <dbReference type="EMBL" id="AEF84452.1"/>
    </source>
</evidence>
<dbReference type="InterPro" id="IPR022038">
    <property type="entry name" value="Ig-like_bact"/>
</dbReference>
<evidence type="ECO:0000259" key="2">
    <source>
        <dbReference type="Pfam" id="PF18998"/>
    </source>
</evidence>
<reference evidence="4" key="1">
    <citation type="submission" date="2009-12" db="EMBL/GenBank/DDBJ databases">
        <title>Complete sequence of Treponema primitia strain ZAS-2.</title>
        <authorList>
            <person name="Tetu S.G."/>
            <person name="Matson E."/>
            <person name="Ren Q."/>
            <person name="Seshadri R."/>
            <person name="Elbourne L."/>
            <person name="Hassan K.A."/>
            <person name="Durkin A."/>
            <person name="Radune D."/>
            <person name="Mohamoud Y."/>
            <person name="Shay R."/>
            <person name="Jin S."/>
            <person name="Zhang X."/>
            <person name="Lucey K."/>
            <person name="Ballor N.R."/>
            <person name="Ottesen E."/>
            <person name="Rosenthal R."/>
            <person name="Allen A."/>
            <person name="Leadbetter J.R."/>
            <person name="Paulsen I.T."/>
        </authorList>
    </citation>
    <scope>NUCLEOTIDE SEQUENCE [LARGE SCALE GENOMIC DNA]</scope>
    <source>
        <strain evidence="4">ATCC BAA-887 / DSM 12427 / ZAS-2</strain>
    </source>
</reference>
<dbReference type="RefSeq" id="WP_015706409.1">
    <property type="nucleotide sequence ID" value="NC_015578.1"/>
</dbReference>
<dbReference type="Proteomes" id="UP000009223">
    <property type="component" value="Chromosome"/>
</dbReference>
<evidence type="ECO:0000259" key="1">
    <source>
        <dbReference type="Pfam" id="PF07523"/>
    </source>
</evidence>
<dbReference type="OrthoDB" id="626236at2"/>